<proteinExistence type="predicted"/>
<keyword evidence="3" id="KW-1185">Reference proteome</keyword>
<dbReference type="EMBL" id="JABEZX010000013">
    <property type="protein sequence ID" value="MBA0572986.1"/>
    <property type="molecule type" value="Genomic_DNA"/>
</dbReference>
<name>A0A7J8N7U3_9ROSI</name>
<comment type="caution">
    <text evidence="2">The sequence shown here is derived from an EMBL/GenBank/DDBJ whole genome shotgun (WGS) entry which is preliminary data.</text>
</comment>
<feature type="transmembrane region" description="Helical" evidence="1">
    <location>
        <begin position="6"/>
        <end position="28"/>
    </location>
</feature>
<dbReference type="Proteomes" id="UP000593572">
    <property type="component" value="Unassembled WGS sequence"/>
</dbReference>
<gene>
    <name evidence="2" type="ORF">Golob_000285</name>
</gene>
<evidence type="ECO:0000256" key="1">
    <source>
        <dbReference type="SAM" id="Phobius"/>
    </source>
</evidence>
<evidence type="ECO:0000313" key="3">
    <source>
        <dbReference type="Proteomes" id="UP000593572"/>
    </source>
</evidence>
<keyword evidence="1" id="KW-0472">Membrane</keyword>
<organism evidence="2 3">
    <name type="scientific">Gossypium lobatum</name>
    <dbReference type="NCBI Taxonomy" id="34289"/>
    <lineage>
        <taxon>Eukaryota</taxon>
        <taxon>Viridiplantae</taxon>
        <taxon>Streptophyta</taxon>
        <taxon>Embryophyta</taxon>
        <taxon>Tracheophyta</taxon>
        <taxon>Spermatophyta</taxon>
        <taxon>Magnoliopsida</taxon>
        <taxon>eudicotyledons</taxon>
        <taxon>Gunneridae</taxon>
        <taxon>Pentapetalae</taxon>
        <taxon>rosids</taxon>
        <taxon>malvids</taxon>
        <taxon>Malvales</taxon>
        <taxon>Malvaceae</taxon>
        <taxon>Malvoideae</taxon>
        <taxon>Gossypium</taxon>
    </lineage>
</organism>
<dbReference type="AlphaFoldDB" id="A0A7J8N7U3"/>
<sequence length="103" mass="11361">MDIVLSTIFFLVSLPPLFLLLIFSFLAIKVVAGKSINDPDYPPVKGSVYNQLLYLNYLYDYQAEAAKERSTYRLLALEQSGSMLIESAPSSAWDTASAFAGSL</sequence>
<protein>
    <submittedName>
        <fullName evidence="2">Uncharacterized protein</fullName>
    </submittedName>
</protein>
<reference evidence="2 3" key="1">
    <citation type="journal article" date="2019" name="Genome Biol. Evol.">
        <title>Insights into the evolution of the New World diploid cottons (Gossypium, subgenus Houzingenia) based on genome sequencing.</title>
        <authorList>
            <person name="Grover C.E."/>
            <person name="Arick M.A. 2nd"/>
            <person name="Thrash A."/>
            <person name="Conover J.L."/>
            <person name="Sanders W.S."/>
            <person name="Peterson D.G."/>
            <person name="Frelichowski J.E."/>
            <person name="Scheffler J.A."/>
            <person name="Scheffler B.E."/>
            <person name="Wendel J.F."/>
        </authorList>
    </citation>
    <scope>NUCLEOTIDE SEQUENCE [LARGE SCALE GENOMIC DNA]</scope>
    <source>
        <strain evidence="2">157</strain>
        <tissue evidence="2">Leaf</tissue>
    </source>
</reference>
<keyword evidence="1" id="KW-1133">Transmembrane helix</keyword>
<accession>A0A7J8N7U3</accession>
<keyword evidence="1" id="KW-0812">Transmembrane</keyword>
<evidence type="ECO:0000313" key="2">
    <source>
        <dbReference type="EMBL" id="MBA0572986.1"/>
    </source>
</evidence>